<comment type="caution">
    <text evidence="2">The sequence shown here is derived from an EMBL/GenBank/DDBJ whole genome shotgun (WGS) entry which is preliminary data.</text>
</comment>
<proteinExistence type="predicted"/>
<feature type="coiled-coil region" evidence="1">
    <location>
        <begin position="21"/>
        <end position="73"/>
    </location>
</feature>
<protein>
    <submittedName>
        <fullName evidence="2">Uncharacterized protein</fullName>
    </submittedName>
</protein>
<reference evidence="2" key="1">
    <citation type="journal article" date="2023" name="Insect Mol. Biol.">
        <title>Genome sequencing provides insights into the evolution of gene families encoding plant cell wall-degrading enzymes in longhorned beetles.</title>
        <authorList>
            <person name="Shin N.R."/>
            <person name="Okamura Y."/>
            <person name="Kirsch R."/>
            <person name="Pauchet Y."/>
        </authorList>
    </citation>
    <scope>NUCLEOTIDE SEQUENCE</scope>
    <source>
        <strain evidence="2">AMC_N1</strain>
    </source>
</reference>
<organism evidence="2 3">
    <name type="scientific">Aromia moschata</name>
    <dbReference type="NCBI Taxonomy" id="1265417"/>
    <lineage>
        <taxon>Eukaryota</taxon>
        <taxon>Metazoa</taxon>
        <taxon>Ecdysozoa</taxon>
        <taxon>Arthropoda</taxon>
        <taxon>Hexapoda</taxon>
        <taxon>Insecta</taxon>
        <taxon>Pterygota</taxon>
        <taxon>Neoptera</taxon>
        <taxon>Endopterygota</taxon>
        <taxon>Coleoptera</taxon>
        <taxon>Polyphaga</taxon>
        <taxon>Cucujiformia</taxon>
        <taxon>Chrysomeloidea</taxon>
        <taxon>Cerambycidae</taxon>
        <taxon>Cerambycinae</taxon>
        <taxon>Callichromatini</taxon>
        <taxon>Aromia</taxon>
    </lineage>
</organism>
<evidence type="ECO:0000313" key="2">
    <source>
        <dbReference type="EMBL" id="KAJ8944849.1"/>
    </source>
</evidence>
<accession>A0AAV8Y318</accession>
<name>A0AAV8Y318_9CUCU</name>
<keyword evidence="3" id="KW-1185">Reference proteome</keyword>
<gene>
    <name evidence="2" type="ORF">NQ318_012998</name>
</gene>
<evidence type="ECO:0000313" key="3">
    <source>
        <dbReference type="Proteomes" id="UP001162162"/>
    </source>
</evidence>
<keyword evidence="1" id="KW-0175">Coiled coil</keyword>
<dbReference type="EMBL" id="JAPWTK010000237">
    <property type="protein sequence ID" value="KAJ8944849.1"/>
    <property type="molecule type" value="Genomic_DNA"/>
</dbReference>
<dbReference type="Proteomes" id="UP001162162">
    <property type="component" value="Unassembled WGS sequence"/>
</dbReference>
<evidence type="ECO:0000256" key="1">
    <source>
        <dbReference type="SAM" id="Coils"/>
    </source>
</evidence>
<sequence>MNYDISNPIINEIKSDIAKNKDELKSVITNTEKKLTNIIEDLKRKVNNLEEENNKLKNKLEQMERKSKQNKIVIFGFQREAKDVSIDFALNELNKHLNADIKKTYLNNLICLGNHKNCPVKIDHTSQRKRWETFTHSCCRQVDSLISHPRLQQKLGSGEGRKFILSQNLSYNVAIAVKKLLCCPPMVNKKKAPVFDVYL</sequence>
<dbReference type="AlphaFoldDB" id="A0AAV8Y318"/>